<name>A0ACC4C071_POPAL</name>
<organism evidence="1 2">
    <name type="scientific">Populus alba</name>
    <name type="common">White poplar</name>
    <dbReference type="NCBI Taxonomy" id="43335"/>
    <lineage>
        <taxon>Eukaryota</taxon>
        <taxon>Viridiplantae</taxon>
        <taxon>Streptophyta</taxon>
        <taxon>Embryophyta</taxon>
        <taxon>Tracheophyta</taxon>
        <taxon>Spermatophyta</taxon>
        <taxon>Magnoliopsida</taxon>
        <taxon>eudicotyledons</taxon>
        <taxon>Gunneridae</taxon>
        <taxon>Pentapetalae</taxon>
        <taxon>rosids</taxon>
        <taxon>fabids</taxon>
        <taxon>Malpighiales</taxon>
        <taxon>Salicaceae</taxon>
        <taxon>Saliceae</taxon>
        <taxon>Populus</taxon>
    </lineage>
</organism>
<sequence length="442" mass="50822">MDDRSWMYLDSPQGLRRIDYCNGVQGFINFATSIPRNFTGGGIRCPCRKCQNKKYLHPDVVMMHLLHKGFVEDYQCWYAHGEVFVSNRRRRETVVGSTSSGSNVHEAANDNTNPYINMVMDAMRMNQGNVSQCPIVEEEPNVEAARFFDLLKDSDEPLWDGCTNHSKLSVVAQVFTIKLDHGLSEAGYDKIIDWARSILPEGNRLKENFYAAKSMMKPLGLGYQKIDMCPNFCMLYYLENAEMTECMTYGHSRYKPRTGSGKTLVAYKKLRYFPITPRLQRLFMSRRTAEHMTWHQTHDVVDGVMVHPSNGEAWKRFNSVHLDFSAESRNVRLGLCADGFNPFGPRRNIDVCLRPLIDELAQLWSSGALTYDISRKQNFLMRAALMWTINDFPSYGMLSGWSTHGKLACPYYIENNKAFTLANGGKASFFDRHRRFLPLNHR</sequence>
<dbReference type="Proteomes" id="UP000309997">
    <property type="component" value="Unassembled WGS sequence"/>
</dbReference>
<accession>A0ACC4C071</accession>
<reference evidence="1 2" key="1">
    <citation type="journal article" date="2024" name="Plant Biotechnol. J.">
        <title>Genome and CRISPR/Cas9 system of a widespread forest tree (Populus alba) in the world.</title>
        <authorList>
            <person name="Liu Y.J."/>
            <person name="Jiang P.F."/>
            <person name="Han X.M."/>
            <person name="Li X.Y."/>
            <person name="Wang H.M."/>
            <person name="Wang Y.J."/>
            <person name="Wang X.X."/>
            <person name="Zeng Q.Y."/>
        </authorList>
    </citation>
    <scope>NUCLEOTIDE SEQUENCE [LARGE SCALE GENOMIC DNA]</scope>
    <source>
        <strain evidence="2">cv. PAL-ZL1</strain>
    </source>
</reference>
<proteinExistence type="predicted"/>
<keyword evidence="2" id="KW-1185">Reference proteome</keyword>
<evidence type="ECO:0000313" key="1">
    <source>
        <dbReference type="EMBL" id="KAL3583686.1"/>
    </source>
</evidence>
<gene>
    <name evidence="1" type="ORF">D5086_014747</name>
</gene>
<protein>
    <submittedName>
        <fullName evidence="1">Uncharacterized protein</fullName>
    </submittedName>
</protein>
<dbReference type="EMBL" id="RCHU02000007">
    <property type="protein sequence ID" value="KAL3583686.1"/>
    <property type="molecule type" value="Genomic_DNA"/>
</dbReference>
<evidence type="ECO:0000313" key="2">
    <source>
        <dbReference type="Proteomes" id="UP000309997"/>
    </source>
</evidence>
<comment type="caution">
    <text evidence="1">The sequence shown here is derived from an EMBL/GenBank/DDBJ whole genome shotgun (WGS) entry which is preliminary data.</text>
</comment>